<dbReference type="SUPFAM" id="SSF52540">
    <property type="entry name" value="P-loop containing nucleoside triphosphate hydrolases"/>
    <property type="match status" value="1"/>
</dbReference>
<evidence type="ECO:0000313" key="6">
    <source>
        <dbReference type="Proteomes" id="UP000019226"/>
    </source>
</evidence>
<evidence type="ECO:0000313" key="5">
    <source>
        <dbReference type="EMBL" id="AHI19088.1"/>
    </source>
</evidence>
<dbReference type="SMART" id="SM00382">
    <property type="entry name" value="AAA"/>
    <property type="match status" value="1"/>
</dbReference>
<keyword evidence="3 5" id="KW-0067">ATP-binding</keyword>
<dbReference type="InterPro" id="IPR027417">
    <property type="entry name" value="P-loop_NTPase"/>
</dbReference>
<dbReference type="InterPro" id="IPR015854">
    <property type="entry name" value="ABC_transpr_LolD-like"/>
</dbReference>
<dbReference type="Proteomes" id="UP000019226">
    <property type="component" value="Chromosome"/>
</dbReference>
<dbReference type="InterPro" id="IPR003593">
    <property type="entry name" value="AAA+_ATPase"/>
</dbReference>
<dbReference type="InterPro" id="IPR017911">
    <property type="entry name" value="MacB-like_ATP-bd"/>
</dbReference>
<dbReference type="CDD" id="cd03255">
    <property type="entry name" value="ABC_MJ0796_LolCDE_FtsE"/>
    <property type="match status" value="1"/>
</dbReference>
<feature type="domain" description="ABC transporter" evidence="4">
    <location>
        <begin position="12"/>
        <end position="234"/>
    </location>
</feature>
<dbReference type="PANTHER" id="PTHR24220">
    <property type="entry name" value="IMPORT ATP-BINDING PROTEIN"/>
    <property type="match status" value="1"/>
</dbReference>
<keyword evidence="6" id="KW-1185">Reference proteome</keyword>
<evidence type="ECO:0000259" key="4">
    <source>
        <dbReference type="PROSITE" id="PS50893"/>
    </source>
</evidence>
<accession>A0ABM5PMD5</accession>
<sequence length="235" mass="24800">MGNTPNNTASILHLDDVTKDFGGAPVLSGISLDIKGGETVAIMGPSGSGKSTLLHCMSGVLTPTSGKVVFNNAVLSEASDAARSRTRLSDFGFVFQDHQLLPELSALDNVALPAMLKGISRSASRDKAQELLNQLGLGMLVDRRPGQVSGGQAQRIAIARALVTSPAVIFADEPTGALDQATGHEVMQLLSAVVQRTGAALVMVTHDAQVADWMERRIEIRDGIIHDDRLVGGRR</sequence>
<dbReference type="GeneID" id="82876697"/>
<name>A0ABM5PMD5_9CORY</name>
<evidence type="ECO:0000256" key="1">
    <source>
        <dbReference type="ARBA" id="ARBA00022448"/>
    </source>
</evidence>
<dbReference type="InterPro" id="IPR003439">
    <property type="entry name" value="ABC_transporter-like_ATP-bd"/>
</dbReference>
<keyword evidence="2" id="KW-0547">Nucleotide-binding</keyword>
<keyword evidence="1" id="KW-0813">Transport</keyword>
<evidence type="ECO:0000256" key="2">
    <source>
        <dbReference type="ARBA" id="ARBA00022741"/>
    </source>
</evidence>
<gene>
    <name evidence="5" type="ORF">CCASEI_02525</name>
</gene>
<dbReference type="RefSeq" id="WP_038574367.1">
    <property type="nucleotide sequence ID" value="NZ_CP004350.1"/>
</dbReference>
<dbReference type="EMBL" id="CP004350">
    <property type="protein sequence ID" value="AHI19088.1"/>
    <property type="molecule type" value="Genomic_DNA"/>
</dbReference>
<protein>
    <submittedName>
        <fullName evidence="5">ABC transporter ATP-binding protein</fullName>
    </submittedName>
</protein>
<dbReference type="InterPro" id="IPR017871">
    <property type="entry name" value="ABC_transporter-like_CS"/>
</dbReference>
<proteinExistence type="predicted"/>
<dbReference type="PANTHER" id="PTHR24220:SF685">
    <property type="entry name" value="ABC TRANSPORTER RELATED"/>
    <property type="match status" value="1"/>
</dbReference>
<reference evidence="6" key="1">
    <citation type="submission" date="2013-02" db="EMBL/GenBank/DDBJ databases">
        <title>The complete genome sequence of Corynebacterium casei LMG S-19264 (=DSM 44701).</title>
        <authorList>
            <person name="Ruckert C."/>
            <person name="Albersmeier A."/>
            <person name="Kalinowski J."/>
        </authorList>
    </citation>
    <scope>NUCLEOTIDE SEQUENCE [LARGE SCALE GENOMIC DNA]</scope>
    <source>
        <strain evidence="6">LMG S-19264</strain>
    </source>
</reference>
<organism evidence="5 6">
    <name type="scientific">Corynebacterium casei LMG S-19264</name>
    <dbReference type="NCBI Taxonomy" id="1285583"/>
    <lineage>
        <taxon>Bacteria</taxon>
        <taxon>Bacillati</taxon>
        <taxon>Actinomycetota</taxon>
        <taxon>Actinomycetes</taxon>
        <taxon>Mycobacteriales</taxon>
        <taxon>Corynebacteriaceae</taxon>
        <taxon>Corynebacterium</taxon>
    </lineage>
</organism>
<dbReference type="Gene3D" id="3.40.50.300">
    <property type="entry name" value="P-loop containing nucleotide triphosphate hydrolases"/>
    <property type="match status" value="1"/>
</dbReference>
<dbReference type="PROSITE" id="PS00211">
    <property type="entry name" value="ABC_TRANSPORTER_1"/>
    <property type="match status" value="1"/>
</dbReference>
<dbReference type="PROSITE" id="PS50893">
    <property type="entry name" value="ABC_TRANSPORTER_2"/>
    <property type="match status" value="1"/>
</dbReference>
<dbReference type="Pfam" id="PF00005">
    <property type="entry name" value="ABC_tran"/>
    <property type="match status" value="1"/>
</dbReference>
<dbReference type="GO" id="GO:0005524">
    <property type="term" value="F:ATP binding"/>
    <property type="evidence" value="ECO:0007669"/>
    <property type="project" value="UniProtKB-KW"/>
</dbReference>
<evidence type="ECO:0000256" key="3">
    <source>
        <dbReference type="ARBA" id="ARBA00022840"/>
    </source>
</evidence>